<sequence>MASSTVTVVRWTALITGIIYGITHQSTLQLQFDERKKKHHAEHRADLIEKAKAAWAAKSDTESLIIDPDNPKFDVEKVIAAYAK</sequence>
<dbReference type="STRING" id="4999.A0A1Y1UI87"/>
<dbReference type="InterPro" id="IPR008386">
    <property type="entry name" value="ATP_synth_F0_esu_mt"/>
</dbReference>
<keyword evidence="4 11" id="KW-0138">CF(0)</keyword>
<dbReference type="Pfam" id="PF05680">
    <property type="entry name" value="ATP-synt_E"/>
    <property type="match status" value="1"/>
</dbReference>
<dbReference type="GO" id="GO:0015078">
    <property type="term" value="F:proton transmembrane transporter activity"/>
    <property type="evidence" value="ECO:0007669"/>
    <property type="project" value="InterPro"/>
</dbReference>
<evidence type="ECO:0000313" key="13">
    <source>
        <dbReference type="Proteomes" id="UP000193218"/>
    </source>
</evidence>
<evidence type="ECO:0000256" key="10">
    <source>
        <dbReference type="ARBA" id="ARBA00023310"/>
    </source>
</evidence>
<keyword evidence="13" id="KW-1185">Reference proteome</keyword>
<name>A0A1Y1UI87_9TREE</name>
<dbReference type="AlphaFoldDB" id="A0A1Y1UI87"/>
<comment type="subunit">
    <text evidence="11">F-type ATPases have 2 components, CF(1) - the catalytic core - and CF(0) - the membrane proton channel. CF(1) and CF(0) have multiple subunits.</text>
</comment>
<proteinExistence type="inferred from homology"/>
<dbReference type="GeneID" id="33559937"/>
<organism evidence="12 13">
    <name type="scientific">Kockovaella imperatae</name>
    <dbReference type="NCBI Taxonomy" id="4999"/>
    <lineage>
        <taxon>Eukaryota</taxon>
        <taxon>Fungi</taxon>
        <taxon>Dikarya</taxon>
        <taxon>Basidiomycota</taxon>
        <taxon>Agaricomycotina</taxon>
        <taxon>Tremellomycetes</taxon>
        <taxon>Tremellales</taxon>
        <taxon>Cuniculitremaceae</taxon>
        <taxon>Kockovaella</taxon>
    </lineage>
</organism>
<evidence type="ECO:0000256" key="7">
    <source>
        <dbReference type="ARBA" id="ARBA00023065"/>
    </source>
</evidence>
<comment type="function">
    <text evidence="11">Subunit e, of the mitochondrial membrane ATP synthase complex (F(1)F(0) ATP synthase or Complex V) that produces ATP from ADP in the presence of a proton gradient across the membrane which is generated by electron transport complexes of the respiratory chain. ATP synthase complex consist of a soluble F(1) head domain - the catalytic core - and a membrane F(1) domain - the membrane proton channel. These two domains are linked by a central stalk rotating inside the F(1) region and a stationary peripheral stalk. During catalysis, ATP synthesis in the catalytic domain of F(1) is coupled via a rotary mechanism of the central stalk subunits to proton translocation. In vivo, can only synthesize ATP although its ATP hydrolase activity can be activated artificially in vitro. Part of the complex F(0) domain.</text>
</comment>
<protein>
    <recommendedName>
        <fullName evidence="11">ATP synthase F(0) complex subunit e, mitochondrial</fullName>
    </recommendedName>
</protein>
<keyword evidence="7 11" id="KW-0406">Ion transport</keyword>
<dbReference type="GO" id="GO:0015986">
    <property type="term" value="P:proton motive force-driven ATP synthesis"/>
    <property type="evidence" value="ECO:0007669"/>
    <property type="project" value="InterPro"/>
</dbReference>
<evidence type="ECO:0000256" key="4">
    <source>
        <dbReference type="ARBA" id="ARBA00022547"/>
    </source>
</evidence>
<evidence type="ECO:0000256" key="5">
    <source>
        <dbReference type="ARBA" id="ARBA00022781"/>
    </source>
</evidence>
<dbReference type="EMBL" id="NBSH01000005">
    <property type="protein sequence ID" value="ORX37770.1"/>
    <property type="molecule type" value="Genomic_DNA"/>
</dbReference>
<dbReference type="Proteomes" id="UP000193218">
    <property type="component" value="Unassembled WGS sequence"/>
</dbReference>
<dbReference type="InParanoid" id="A0A1Y1UI87"/>
<evidence type="ECO:0000256" key="9">
    <source>
        <dbReference type="ARBA" id="ARBA00023136"/>
    </source>
</evidence>
<evidence type="ECO:0000256" key="11">
    <source>
        <dbReference type="RuleBase" id="RU367005"/>
    </source>
</evidence>
<keyword evidence="8 11" id="KW-0496">Mitochondrion</keyword>
<dbReference type="RefSeq" id="XP_021871757.1">
    <property type="nucleotide sequence ID" value="XM_022018128.1"/>
</dbReference>
<evidence type="ECO:0000256" key="6">
    <source>
        <dbReference type="ARBA" id="ARBA00022792"/>
    </source>
</evidence>
<comment type="similarity">
    <text evidence="2 11">Belongs to the ATPase e subunit family.</text>
</comment>
<gene>
    <name evidence="12" type="ORF">BD324DRAFT_650318</name>
</gene>
<evidence type="ECO:0000256" key="8">
    <source>
        <dbReference type="ARBA" id="ARBA00023128"/>
    </source>
</evidence>
<accession>A0A1Y1UI87</accession>
<dbReference type="OrthoDB" id="2125027at2759"/>
<comment type="subcellular location">
    <subcellularLocation>
        <location evidence="1 11">Mitochondrion inner membrane</location>
    </subcellularLocation>
</comment>
<keyword evidence="10 11" id="KW-0066">ATP synthesis</keyword>
<evidence type="ECO:0000313" key="12">
    <source>
        <dbReference type="EMBL" id="ORX37770.1"/>
    </source>
</evidence>
<evidence type="ECO:0000256" key="3">
    <source>
        <dbReference type="ARBA" id="ARBA00022448"/>
    </source>
</evidence>
<keyword evidence="3 11" id="KW-0813">Transport</keyword>
<evidence type="ECO:0000256" key="1">
    <source>
        <dbReference type="ARBA" id="ARBA00004273"/>
    </source>
</evidence>
<reference evidence="12 13" key="1">
    <citation type="submission" date="2017-03" db="EMBL/GenBank/DDBJ databases">
        <title>Widespread Adenine N6-methylation of Active Genes in Fungi.</title>
        <authorList>
            <consortium name="DOE Joint Genome Institute"/>
            <person name="Mondo S.J."/>
            <person name="Dannebaum R.O."/>
            <person name="Kuo R.C."/>
            <person name="Louie K.B."/>
            <person name="Bewick A.J."/>
            <person name="Labutti K."/>
            <person name="Haridas S."/>
            <person name="Kuo A."/>
            <person name="Salamov A."/>
            <person name="Ahrendt S.R."/>
            <person name="Lau R."/>
            <person name="Bowen B.P."/>
            <person name="Lipzen A."/>
            <person name="Sullivan W."/>
            <person name="Andreopoulos W.B."/>
            <person name="Clum A."/>
            <person name="Lindquist E."/>
            <person name="Daum C."/>
            <person name="Northen T.R."/>
            <person name="Ramamoorthy G."/>
            <person name="Schmitz R.J."/>
            <person name="Gryganskyi A."/>
            <person name="Culley D."/>
            <person name="Magnuson J."/>
            <person name="James T.Y."/>
            <person name="O'Malley M.A."/>
            <person name="Stajich J.E."/>
            <person name="Spatafora J.W."/>
            <person name="Visel A."/>
            <person name="Grigoriev I.V."/>
        </authorList>
    </citation>
    <scope>NUCLEOTIDE SEQUENCE [LARGE SCALE GENOMIC DNA]</scope>
    <source>
        <strain evidence="12 13">NRRL Y-17943</strain>
    </source>
</reference>
<evidence type="ECO:0000256" key="2">
    <source>
        <dbReference type="ARBA" id="ARBA00007333"/>
    </source>
</evidence>
<dbReference type="GO" id="GO:0005743">
    <property type="term" value="C:mitochondrial inner membrane"/>
    <property type="evidence" value="ECO:0007669"/>
    <property type="project" value="UniProtKB-SubCell"/>
</dbReference>
<dbReference type="GO" id="GO:0045259">
    <property type="term" value="C:proton-transporting ATP synthase complex"/>
    <property type="evidence" value="ECO:0007669"/>
    <property type="project" value="UniProtKB-UniRule"/>
</dbReference>
<keyword evidence="5 11" id="KW-0375">Hydrogen ion transport</keyword>
<comment type="caution">
    <text evidence="12">The sequence shown here is derived from an EMBL/GenBank/DDBJ whole genome shotgun (WGS) entry which is preliminary data.</text>
</comment>
<keyword evidence="9" id="KW-0472">Membrane</keyword>
<keyword evidence="6 11" id="KW-0999">Mitochondrion inner membrane</keyword>